<evidence type="ECO:0000313" key="3">
    <source>
        <dbReference type="EMBL" id="CUO03091.1"/>
    </source>
</evidence>
<dbReference type="Proteomes" id="UP000095597">
    <property type="component" value="Unassembled WGS sequence"/>
</dbReference>
<keyword evidence="1" id="KW-0812">Transmembrane</keyword>
<dbReference type="EMBL" id="CYYY01000009">
    <property type="protein sequence ID" value="CUO03091.1"/>
    <property type="molecule type" value="Genomic_DNA"/>
</dbReference>
<protein>
    <submittedName>
        <fullName evidence="3">Uncharacterized protein</fullName>
    </submittedName>
</protein>
<dbReference type="Proteomes" id="UP000095439">
    <property type="component" value="Unassembled WGS sequence"/>
</dbReference>
<gene>
    <name evidence="3" type="ORF">ERS852423_02086</name>
    <name evidence="2" type="ORF">ERS852573_01751</name>
</gene>
<feature type="transmembrane region" description="Helical" evidence="1">
    <location>
        <begin position="62"/>
        <end position="81"/>
    </location>
</feature>
<evidence type="ECO:0000256" key="1">
    <source>
        <dbReference type="SAM" id="Phobius"/>
    </source>
</evidence>
<evidence type="ECO:0000313" key="4">
    <source>
        <dbReference type="Proteomes" id="UP000095439"/>
    </source>
</evidence>
<keyword evidence="1" id="KW-0472">Membrane</keyword>
<sequence length="89" mass="10317">MRKKYIYISLLISTGIYAIADYYCIYNFTFTLLFTIFLIFNLVNSVICFAKNSCEFSIIASIIYVFMIMHNLFVLAFNYSISSGGFHTI</sequence>
<accession>A0A174BPR4</accession>
<evidence type="ECO:0000313" key="2">
    <source>
        <dbReference type="EMBL" id="CUN06046.1"/>
    </source>
</evidence>
<feature type="transmembrane region" description="Helical" evidence="1">
    <location>
        <begin position="30"/>
        <end position="50"/>
    </location>
</feature>
<evidence type="ECO:0000313" key="5">
    <source>
        <dbReference type="Proteomes" id="UP000095597"/>
    </source>
</evidence>
<name>A0A174BPR4_9FIRM</name>
<organism evidence="3 4">
    <name type="scientific">Dorea longicatena</name>
    <dbReference type="NCBI Taxonomy" id="88431"/>
    <lineage>
        <taxon>Bacteria</taxon>
        <taxon>Bacillati</taxon>
        <taxon>Bacillota</taxon>
        <taxon>Clostridia</taxon>
        <taxon>Lachnospirales</taxon>
        <taxon>Lachnospiraceae</taxon>
        <taxon>Dorea</taxon>
    </lineage>
</organism>
<dbReference type="AlphaFoldDB" id="A0A174BPR4"/>
<reference evidence="4 5" key="1">
    <citation type="submission" date="2015-09" db="EMBL/GenBank/DDBJ databases">
        <authorList>
            <consortium name="Pathogen Informatics"/>
        </authorList>
    </citation>
    <scope>NUCLEOTIDE SEQUENCE [LARGE SCALE GENOMIC DNA]</scope>
    <source>
        <strain evidence="3 4">2789STDY5608866</strain>
        <strain evidence="2 5">2789STDY5834961</strain>
    </source>
</reference>
<dbReference type="EMBL" id="CYXO01000009">
    <property type="protein sequence ID" value="CUN06046.1"/>
    <property type="molecule type" value="Genomic_DNA"/>
</dbReference>
<keyword evidence="1" id="KW-1133">Transmembrane helix</keyword>
<proteinExistence type="predicted"/>